<comment type="similarity">
    <text evidence="1">Belongs to the lyase 1 family. Argininosuccinate lyase subfamily.</text>
</comment>
<dbReference type="FunFam" id="1.10.40.30:FF:000001">
    <property type="entry name" value="Argininosuccinate lyase"/>
    <property type="match status" value="1"/>
</dbReference>
<feature type="domain" description="Argininosuccinate lyase C-terminal" evidence="2">
    <location>
        <begin position="62"/>
        <end position="129"/>
    </location>
</feature>
<sequence length="149" mass="16125">MAGFLMTLKGLPSTYNKDMQEDKEPMFDAADTVAGSLQIAAGVLATLSINAEKMRASLSDDMLATDLAEYLVRKGVPFRETHHIAGAAVRMAEERKVPLAQLSPGQLRELHPSFADDVTAVWDFERSVEQRASVGGTSRGTVLDQCATL</sequence>
<dbReference type="PANTHER" id="PTHR43814">
    <property type="entry name" value="ARGININOSUCCINATE LYASE"/>
    <property type="match status" value="1"/>
</dbReference>
<gene>
    <name evidence="3" type="ORF">THASP1DRAFT_4755</name>
</gene>
<evidence type="ECO:0000256" key="1">
    <source>
        <dbReference type="ARBA" id="ARBA00010755"/>
    </source>
</evidence>
<dbReference type="Proteomes" id="UP000271241">
    <property type="component" value="Unassembled WGS sequence"/>
</dbReference>
<organism evidence="3 4">
    <name type="scientific">Thamnocephalis sphaerospora</name>
    <dbReference type="NCBI Taxonomy" id="78915"/>
    <lineage>
        <taxon>Eukaryota</taxon>
        <taxon>Fungi</taxon>
        <taxon>Fungi incertae sedis</taxon>
        <taxon>Zoopagomycota</taxon>
        <taxon>Zoopagomycotina</taxon>
        <taxon>Zoopagomycetes</taxon>
        <taxon>Zoopagales</taxon>
        <taxon>Sigmoideomycetaceae</taxon>
        <taxon>Thamnocephalis</taxon>
    </lineage>
</organism>
<proteinExistence type="inferred from homology"/>
<dbReference type="STRING" id="78915.A0A4P9XS07"/>
<evidence type="ECO:0000313" key="4">
    <source>
        <dbReference type="Proteomes" id="UP000271241"/>
    </source>
</evidence>
<keyword evidence="4" id="KW-1185">Reference proteome</keyword>
<protein>
    <submittedName>
        <fullName evidence="3">L-Aspartase-like protein</fullName>
    </submittedName>
</protein>
<dbReference type="InterPro" id="IPR008948">
    <property type="entry name" value="L-Aspartase-like"/>
</dbReference>
<dbReference type="AlphaFoldDB" id="A0A4P9XS07"/>
<dbReference type="GO" id="GO:0042450">
    <property type="term" value="P:L-arginine biosynthetic process via ornithine"/>
    <property type="evidence" value="ECO:0007669"/>
    <property type="project" value="InterPro"/>
</dbReference>
<dbReference type="GO" id="GO:0004056">
    <property type="term" value="F:argininosuccinate lyase activity"/>
    <property type="evidence" value="ECO:0007669"/>
    <property type="project" value="InterPro"/>
</dbReference>
<evidence type="ECO:0000259" key="2">
    <source>
        <dbReference type="Pfam" id="PF14698"/>
    </source>
</evidence>
<dbReference type="Gene3D" id="1.20.200.10">
    <property type="entry name" value="Fumarase/aspartase (Central domain)"/>
    <property type="match status" value="1"/>
</dbReference>
<dbReference type="SUPFAM" id="SSF48557">
    <property type="entry name" value="L-aspartase-like"/>
    <property type="match status" value="1"/>
</dbReference>
<accession>A0A4P9XS07</accession>
<dbReference type="Gene3D" id="1.10.40.30">
    <property type="entry name" value="Fumarase/aspartase (C-terminal domain)"/>
    <property type="match status" value="1"/>
</dbReference>
<evidence type="ECO:0000313" key="3">
    <source>
        <dbReference type="EMBL" id="RKP08893.1"/>
    </source>
</evidence>
<dbReference type="OrthoDB" id="2561043at2759"/>
<dbReference type="GO" id="GO:0005829">
    <property type="term" value="C:cytosol"/>
    <property type="evidence" value="ECO:0007669"/>
    <property type="project" value="TreeGrafter"/>
</dbReference>
<reference evidence="4" key="1">
    <citation type="journal article" date="2018" name="Nat. Microbiol.">
        <title>Leveraging single-cell genomics to expand the fungal tree of life.</title>
        <authorList>
            <person name="Ahrendt S.R."/>
            <person name="Quandt C.A."/>
            <person name="Ciobanu D."/>
            <person name="Clum A."/>
            <person name="Salamov A."/>
            <person name="Andreopoulos B."/>
            <person name="Cheng J.F."/>
            <person name="Woyke T."/>
            <person name="Pelin A."/>
            <person name="Henrissat B."/>
            <person name="Reynolds N.K."/>
            <person name="Benny G.L."/>
            <person name="Smith M.E."/>
            <person name="James T.Y."/>
            <person name="Grigoriev I.V."/>
        </authorList>
    </citation>
    <scope>NUCLEOTIDE SEQUENCE [LARGE SCALE GENOMIC DNA]</scope>
    <source>
        <strain evidence="4">RSA 1356</strain>
    </source>
</reference>
<dbReference type="EMBL" id="KZ992560">
    <property type="protein sequence ID" value="RKP08893.1"/>
    <property type="molecule type" value="Genomic_DNA"/>
</dbReference>
<dbReference type="Pfam" id="PF14698">
    <property type="entry name" value="ASL_C2"/>
    <property type="match status" value="1"/>
</dbReference>
<dbReference type="PANTHER" id="PTHR43814:SF1">
    <property type="entry name" value="ARGININOSUCCINATE LYASE"/>
    <property type="match status" value="1"/>
</dbReference>
<name>A0A4P9XS07_9FUNG</name>
<feature type="non-terminal residue" evidence="3">
    <location>
        <position position="149"/>
    </location>
</feature>
<dbReference type="InterPro" id="IPR029419">
    <property type="entry name" value="Arg_succ_lyase_C"/>
</dbReference>
<dbReference type="InterPro" id="IPR009049">
    <property type="entry name" value="Argininosuccinate_lyase"/>
</dbReference>